<dbReference type="Proteomes" id="UP000578112">
    <property type="component" value="Unassembled WGS sequence"/>
</dbReference>
<name>A0A7W7I0M4_9ACTN</name>
<evidence type="ECO:0000313" key="8">
    <source>
        <dbReference type="Proteomes" id="UP000578112"/>
    </source>
</evidence>
<evidence type="ECO:0000256" key="5">
    <source>
        <dbReference type="ARBA" id="ARBA00023136"/>
    </source>
</evidence>
<dbReference type="Pfam" id="PF03706">
    <property type="entry name" value="LPG_synthase_TM"/>
    <property type="match status" value="1"/>
</dbReference>
<dbReference type="NCBIfam" id="TIGR00374">
    <property type="entry name" value="flippase-like domain"/>
    <property type="match status" value="1"/>
</dbReference>
<protein>
    <submittedName>
        <fullName evidence="7">Uncharacterized membrane protein YbhN (UPF0104 family)</fullName>
    </submittedName>
</protein>
<dbReference type="InterPro" id="IPR022791">
    <property type="entry name" value="L-PG_synthase/AglD"/>
</dbReference>
<feature type="transmembrane region" description="Helical" evidence="6">
    <location>
        <begin position="130"/>
        <end position="154"/>
    </location>
</feature>
<evidence type="ECO:0000256" key="2">
    <source>
        <dbReference type="ARBA" id="ARBA00022475"/>
    </source>
</evidence>
<comment type="caution">
    <text evidence="7">The sequence shown here is derived from an EMBL/GenBank/DDBJ whole genome shotgun (WGS) entry which is preliminary data.</text>
</comment>
<feature type="transmembrane region" description="Helical" evidence="6">
    <location>
        <begin position="228"/>
        <end position="246"/>
    </location>
</feature>
<proteinExistence type="predicted"/>
<feature type="transmembrane region" description="Helical" evidence="6">
    <location>
        <begin position="20"/>
        <end position="37"/>
    </location>
</feature>
<dbReference type="RefSeq" id="WP_184995467.1">
    <property type="nucleotide sequence ID" value="NZ_BOMK01000048.1"/>
</dbReference>
<keyword evidence="2" id="KW-1003">Cell membrane</keyword>
<sequence length="344" mass="35535">MTTAGAVTATGGMAWLRGRPARLLLLAAAGVAAVFVLRDRVPDPARILAIVGAADPRWLAAAVLAQFLSQVAFARQQRTLLAALAVRVSRRDALAITYSRTAMSMVLPAGSAMSAAFAMREYRRHGATKAAATTGIVLSGAASVVGLALLYAGAVGTSAFAPHGGWRAAAAAGAALTVAALGGWALVAHRRRAPHPAAAPARVLGPAPGRIERGLFQARRLLREARAVRLRHWAATIAYAVLNWLLDLGCLVAVAHACDLPLTAFHLASAYLAVQVVRQIPLTPGGVGLIEASLLAGLVAAGAPQAGAAAVVLAYRLVSFWFVLPAGLAAYLRLNRSSRREALA</sequence>
<evidence type="ECO:0000313" key="7">
    <source>
        <dbReference type="EMBL" id="MBB4764263.1"/>
    </source>
</evidence>
<gene>
    <name evidence="7" type="ORF">BJ971_004819</name>
</gene>
<dbReference type="PANTHER" id="PTHR39087">
    <property type="entry name" value="UPF0104 MEMBRANE PROTEIN MJ1595"/>
    <property type="match status" value="1"/>
</dbReference>
<feature type="transmembrane region" description="Helical" evidence="6">
    <location>
        <begin position="313"/>
        <end position="332"/>
    </location>
</feature>
<keyword evidence="5 6" id="KW-0472">Membrane</keyword>
<accession>A0A7W7I0M4</accession>
<dbReference type="EMBL" id="JACHNH010000001">
    <property type="protein sequence ID" value="MBB4764263.1"/>
    <property type="molecule type" value="Genomic_DNA"/>
</dbReference>
<feature type="transmembrane region" description="Helical" evidence="6">
    <location>
        <begin position="166"/>
        <end position="187"/>
    </location>
</feature>
<evidence type="ECO:0000256" key="3">
    <source>
        <dbReference type="ARBA" id="ARBA00022692"/>
    </source>
</evidence>
<organism evidence="7 8">
    <name type="scientific">Actinoplanes digitatis</name>
    <dbReference type="NCBI Taxonomy" id="1868"/>
    <lineage>
        <taxon>Bacteria</taxon>
        <taxon>Bacillati</taxon>
        <taxon>Actinomycetota</taxon>
        <taxon>Actinomycetes</taxon>
        <taxon>Micromonosporales</taxon>
        <taxon>Micromonosporaceae</taxon>
        <taxon>Actinoplanes</taxon>
    </lineage>
</organism>
<evidence type="ECO:0000256" key="4">
    <source>
        <dbReference type="ARBA" id="ARBA00022989"/>
    </source>
</evidence>
<evidence type="ECO:0000256" key="6">
    <source>
        <dbReference type="SAM" id="Phobius"/>
    </source>
</evidence>
<reference evidence="7 8" key="1">
    <citation type="submission" date="2020-08" db="EMBL/GenBank/DDBJ databases">
        <title>Sequencing the genomes of 1000 actinobacteria strains.</title>
        <authorList>
            <person name="Klenk H.-P."/>
        </authorList>
    </citation>
    <scope>NUCLEOTIDE SEQUENCE [LARGE SCALE GENOMIC DNA]</scope>
    <source>
        <strain evidence="7 8">DSM 43149</strain>
    </source>
</reference>
<evidence type="ECO:0000256" key="1">
    <source>
        <dbReference type="ARBA" id="ARBA00004651"/>
    </source>
</evidence>
<dbReference type="PANTHER" id="PTHR39087:SF2">
    <property type="entry name" value="UPF0104 MEMBRANE PROTEIN MJ1595"/>
    <property type="match status" value="1"/>
</dbReference>
<dbReference type="GO" id="GO:0005886">
    <property type="term" value="C:plasma membrane"/>
    <property type="evidence" value="ECO:0007669"/>
    <property type="project" value="UniProtKB-SubCell"/>
</dbReference>
<comment type="subcellular location">
    <subcellularLocation>
        <location evidence="1">Cell membrane</location>
        <topology evidence="1">Multi-pass membrane protein</topology>
    </subcellularLocation>
</comment>
<keyword evidence="4 6" id="KW-1133">Transmembrane helix</keyword>
<dbReference type="AlphaFoldDB" id="A0A7W7I0M4"/>
<keyword evidence="3 6" id="KW-0812">Transmembrane</keyword>
<keyword evidence="8" id="KW-1185">Reference proteome</keyword>